<reference evidence="4" key="1">
    <citation type="journal article" date="2019" name="Int. J. Syst. Evol. Microbiol.">
        <title>The Global Catalogue of Microorganisms (GCM) 10K type strain sequencing project: providing services to taxonomists for standard genome sequencing and annotation.</title>
        <authorList>
            <consortium name="The Broad Institute Genomics Platform"/>
            <consortium name="The Broad Institute Genome Sequencing Center for Infectious Disease"/>
            <person name="Wu L."/>
            <person name="Ma J."/>
        </authorList>
    </citation>
    <scope>NUCLEOTIDE SEQUENCE [LARGE SCALE GENOMIC DNA]</scope>
    <source>
        <strain evidence="4">CCUG 56401</strain>
    </source>
</reference>
<accession>A0ABW3FP00</accession>
<sequence>MRCAIRPAGAPSLCSGGRRDNGAFSNGALPRRQRLRPRPPPPAADARGGAVRSAECTSCPRRCATGGRAHRFDQRGRGAPARGHIGDHAAVQVARPLTERESGSRRLPRPFREQVRRQALSFEPVLVSNYSGALQSFAQLRGGVTLVGPLTVRRRLDADHLAIVPVGNPELSRRSVQIQSMARRALPPAVRAFLAHLIEQIGDERPL</sequence>
<protein>
    <submittedName>
        <fullName evidence="3">LysR substrate-binding domain-containing protein</fullName>
    </submittedName>
</protein>
<dbReference type="Pfam" id="PF03466">
    <property type="entry name" value="LysR_substrate"/>
    <property type="match status" value="1"/>
</dbReference>
<evidence type="ECO:0000259" key="2">
    <source>
        <dbReference type="Pfam" id="PF03466"/>
    </source>
</evidence>
<feature type="compositionally biased region" description="Basic and acidic residues" evidence="1">
    <location>
        <begin position="97"/>
        <end position="106"/>
    </location>
</feature>
<dbReference type="EMBL" id="JBHTIW010000003">
    <property type="protein sequence ID" value="MFD0919573.1"/>
    <property type="molecule type" value="Genomic_DNA"/>
</dbReference>
<feature type="domain" description="LysR substrate-binding" evidence="2">
    <location>
        <begin position="97"/>
        <end position="200"/>
    </location>
</feature>
<name>A0ABW3FP00_9PSEU</name>
<dbReference type="InterPro" id="IPR005119">
    <property type="entry name" value="LysR_subst-bd"/>
</dbReference>
<evidence type="ECO:0000256" key="1">
    <source>
        <dbReference type="SAM" id="MobiDB-lite"/>
    </source>
</evidence>
<gene>
    <name evidence="3" type="ORF">ACFQ16_07445</name>
</gene>
<feature type="region of interest" description="Disordered" evidence="1">
    <location>
        <begin position="1"/>
        <end position="51"/>
    </location>
</feature>
<evidence type="ECO:0000313" key="3">
    <source>
        <dbReference type="EMBL" id="MFD0919573.1"/>
    </source>
</evidence>
<evidence type="ECO:0000313" key="4">
    <source>
        <dbReference type="Proteomes" id="UP001597018"/>
    </source>
</evidence>
<feature type="region of interest" description="Disordered" evidence="1">
    <location>
        <begin position="65"/>
        <end position="106"/>
    </location>
</feature>
<dbReference type="Proteomes" id="UP001597018">
    <property type="component" value="Unassembled WGS sequence"/>
</dbReference>
<dbReference type="SUPFAM" id="SSF53850">
    <property type="entry name" value="Periplasmic binding protein-like II"/>
    <property type="match status" value="1"/>
</dbReference>
<proteinExistence type="predicted"/>
<comment type="caution">
    <text evidence="3">The sequence shown here is derived from an EMBL/GenBank/DDBJ whole genome shotgun (WGS) entry which is preliminary data.</text>
</comment>
<keyword evidence="4" id="KW-1185">Reference proteome</keyword>
<dbReference type="Gene3D" id="3.40.190.290">
    <property type="match status" value="1"/>
</dbReference>
<dbReference type="RefSeq" id="WP_345599954.1">
    <property type="nucleotide sequence ID" value="NZ_BAABLT010000001.1"/>
</dbReference>
<organism evidence="3 4">
    <name type="scientific">Saccharopolyspora rosea</name>
    <dbReference type="NCBI Taxonomy" id="524884"/>
    <lineage>
        <taxon>Bacteria</taxon>
        <taxon>Bacillati</taxon>
        <taxon>Actinomycetota</taxon>
        <taxon>Actinomycetes</taxon>
        <taxon>Pseudonocardiales</taxon>
        <taxon>Pseudonocardiaceae</taxon>
        <taxon>Saccharopolyspora</taxon>
    </lineage>
</organism>